<feature type="signal peptide" evidence="7">
    <location>
        <begin position="1"/>
        <end position="21"/>
    </location>
</feature>
<dbReference type="PANTHER" id="PTHR43563">
    <property type="entry name" value="AMINE OXIDASE"/>
    <property type="match status" value="1"/>
</dbReference>
<comment type="cofactor">
    <cofactor evidence="1 6">
        <name>FAD</name>
        <dbReference type="ChEBI" id="CHEBI:57692"/>
    </cofactor>
</comment>
<comment type="catalytic activity">
    <reaction evidence="4">
        <text>a secondary aliphatic amine + O2 + H2O = a primary amine + an aldehyde + H2O2</text>
        <dbReference type="Rhea" id="RHEA:26414"/>
        <dbReference type="ChEBI" id="CHEBI:15377"/>
        <dbReference type="ChEBI" id="CHEBI:15379"/>
        <dbReference type="ChEBI" id="CHEBI:16240"/>
        <dbReference type="ChEBI" id="CHEBI:17478"/>
        <dbReference type="ChEBI" id="CHEBI:58855"/>
        <dbReference type="ChEBI" id="CHEBI:65296"/>
        <dbReference type="EC" id="1.4.3.4"/>
    </reaction>
</comment>
<dbReference type="PANTHER" id="PTHR43563:SF14">
    <property type="entry name" value="AMINE OXIDASE"/>
    <property type="match status" value="1"/>
</dbReference>
<feature type="binding site" evidence="5">
    <location>
        <position position="398"/>
    </location>
    <ligand>
        <name>substrate</name>
    </ligand>
</feature>
<feature type="binding site" evidence="5">
    <location>
        <position position="485"/>
    </location>
    <ligand>
        <name>FAD</name>
        <dbReference type="ChEBI" id="CHEBI:57692"/>
    </ligand>
</feature>
<dbReference type="Proteomes" id="UP000288859">
    <property type="component" value="Unassembled WGS sequence"/>
</dbReference>
<dbReference type="SUPFAM" id="SSF54373">
    <property type="entry name" value="FAD-linked reductases, C-terminal domain"/>
    <property type="match status" value="1"/>
</dbReference>
<evidence type="ECO:0000256" key="6">
    <source>
        <dbReference type="RuleBase" id="RU362067"/>
    </source>
</evidence>
<dbReference type="AlphaFoldDB" id="A0A438N5Q1"/>
<dbReference type="Gene3D" id="3.90.660.10">
    <property type="match status" value="1"/>
</dbReference>
<dbReference type="PRINTS" id="PR00757">
    <property type="entry name" value="AMINEOXDASEF"/>
</dbReference>
<dbReference type="Gene3D" id="3.50.50.60">
    <property type="entry name" value="FAD/NAD(P)-binding domain"/>
    <property type="match status" value="1"/>
</dbReference>
<evidence type="ECO:0000256" key="4">
    <source>
        <dbReference type="ARBA" id="ARBA00048448"/>
    </source>
</evidence>
<dbReference type="VEuPathDB" id="FungiDB:PV10_06051"/>
<keyword evidence="6" id="KW-0274">FAD</keyword>
<dbReference type="InterPro" id="IPR050703">
    <property type="entry name" value="Flavin_MAO"/>
</dbReference>
<dbReference type="OrthoDB" id="5046242at2759"/>
<reference evidence="9 10" key="1">
    <citation type="submission" date="2017-03" db="EMBL/GenBank/DDBJ databases">
        <title>Genomes of endolithic fungi from Antarctica.</title>
        <authorList>
            <person name="Coleine C."/>
            <person name="Masonjones S."/>
            <person name="Stajich J.E."/>
        </authorList>
    </citation>
    <scope>NUCLEOTIDE SEQUENCE [LARGE SCALE GENOMIC DNA]</scope>
    <source>
        <strain evidence="9 10">CCFEE 6314</strain>
    </source>
</reference>
<comment type="caution">
    <text evidence="9">The sequence shown here is derived from an EMBL/GenBank/DDBJ whole genome shotgun (WGS) entry which is preliminary data.</text>
</comment>
<name>A0A438N5Q1_EXOME</name>
<dbReference type="SUPFAM" id="SSF51905">
    <property type="entry name" value="FAD/NAD(P)-binding domain"/>
    <property type="match status" value="1"/>
</dbReference>
<dbReference type="InterPro" id="IPR002937">
    <property type="entry name" value="Amino_oxidase"/>
</dbReference>
<dbReference type="Gene3D" id="1.10.405.10">
    <property type="entry name" value="Guanine Nucleotide Dissociation Inhibitor, domain 1"/>
    <property type="match status" value="1"/>
</dbReference>
<proteinExistence type="inferred from homology"/>
<feature type="binding site" evidence="5">
    <location>
        <position position="60"/>
    </location>
    <ligand>
        <name>FAD</name>
        <dbReference type="ChEBI" id="CHEBI:57692"/>
    </ligand>
</feature>
<organism evidence="9 10">
    <name type="scientific">Exophiala mesophila</name>
    <name type="common">Black yeast-like fungus</name>
    <dbReference type="NCBI Taxonomy" id="212818"/>
    <lineage>
        <taxon>Eukaryota</taxon>
        <taxon>Fungi</taxon>
        <taxon>Dikarya</taxon>
        <taxon>Ascomycota</taxon>
        <taxon>Pezizomycotina</taxon>
        <taxon>Eurotiomycetes</taxon>
        <taxon>Chaetothyriomycetidae</taxon>
        <taxon>Chaetothyriales</taxon>
        <taxon>Herpotrichiellaceae</taxon>
        <taxon>Exophiala</taxon>
    </lineage>
</organism>
<evidence type="ECO:0000256" key="3">
    <source>
        <dbReference type="ARBA" id="ARBA00023002"/>
    </source>
</evidence>
<protein>
    <recommendedName>
        <fullName evidence="6">Amine oxidase</fullName>
        <ecNumber evidence="6">1.4.3.-</ecNumber>
    </recommendedName>
</protein>
<dbReference type="GO" id="GO:0097621">
    <property type="term" value="F:monoamine oxidase activity"/>
    <property type="evidence" value="ECO:0007669"/>
    <property type="project" value="UniProtKB-EC"/>
</dbReference>
<evidence type="ECO:0000313" key="9">
    <source>
        <dbReference type="EMBL" id="RVX71077.1"/>
    </source>
</evidence>
<evidence type="ECO:0000256" key="2">
    <source>
        <dbReference type="ARBA" id="ARBA00005995"/>
    </source>
</evidence>
<evidence type="ECO:0000313" key="10">
    <source>
        <dbReference type="Proteomes" id="UP000288859"/>
    </source>
</evidence>
<dbReference type="InterPro" id="IPR001613">
    <property type="entry name" value="Flavin_amine_oxidase"/>
</dbReference>
<feature type="chain" id="PRO_5019061432" description="Amine oxidase" evidence="7">
    <location>
        <begin position="22"/>
        <end position="517"/>
    </location>
</feature>
<evidence type="ECO:0000256" key="5">
    <source>
        <dbReference type="PIRSR" id="PIRSR601613-1"/>
    </source>
</evidence>
<dbReference type="InterPro" id="IPR036188">
    <property type="entry name" value="FAD/NAD-bd_sf"/>
</dbReference>
<evidence type="ECO:0000256" key="1">
    <source>
        <dbReference type="ARBA" id="ARBA00001974"/>
    </source>
</evidence>
<dbReference type="Pfam" id="PF01593">
    <property type="entry name" value="Amino_oxidase"/>
    <property type="match status" value="1"/>
</dbReference>
<accession>A0A438N5Q1</accession>
<dbReference type="EC" id="1.4.3.-" evidence="6"/>
<feature type="domain" description="Amine oxidase" evidence="8">
    <location>
        <begin position="59"/>
        <end position="509"/>
    </location>
</feature>
<feature type="binding site" evidence="5">
    <location>
        <begin position="79"/>
        <end position="80"/>
    </location>
    <ligand>
        <name>FAD</name>
        <dbReference type="ChEBI" id="CHEBI:57692"/>
    </ligand>
</feature>
<evidence type="ECO:0000259" key="8">
    <source>
        <dbReference type="Pfam" id="PF01593"/>
    </source>
</evidence>
<comment type="similarity">
    <text evidence="2 6">Belongs to the flavin monoamine oxidase family.</text>
</comment>
<gene>
    <name evidence="9" type="ORF">B0A52_03443</name>
</gene>
<evidence type="ECO:0000256" key="7">
    <source>
        <dbReference type="SAM" id="SignalP"/>
    </source>
</evidence>
<keyword evidence="7" id="KW-0732">Signal</keyword>
<sequence length="517" mass="55832">MKSSSHKTVLTTLLTTMATQATFSGIATAAATGGKTKWTDWSSTGPPTEVDAVVIGGGFSGLTAAYDLQQSGLSTVVLEARGRLGGRSWSYQLESGPGIVELGATWINNSTQPSVFGLAEKFGLTTIEQYIKGDQIIQGPDGEVFRLPPLDELSVDPSPEPSPELEALQLAGTLMALINEAADKIDIRRPDQFPEEQDVTVAEWVAQQGLWDNLVVQAFTRQLTSTLVGREPHELGVQYFLDYVKSGLGFDSLGSEKPDGAQYLMIKEGTSAIATELAKAMTAGSVLTNAPATSIVQTKDHVIVSTKSGQKFKSKKVIMANPTNTYKEIDFAPGLPEEKKIVVSNTMPGIYAKMILTYSSPWWREGGLQGKFTSLVGPACFGWEISVPELSQYSLAVFVSGGVAREWHQLPADQQKKSIIEHMGQMVGEELAEKAHDVLEVNYVEWTKEEHIWGGPTSSMGPGLLRKHGQALREPFGHVHFAGGETAFEWKGYLEGAVTAGQRAAKEVIGSLKGKKE</sequence>
<dbReference type="EMBL" id="NAJM01000019">
    <property type="protein sequence ID" value="RVX71077.1"/>
    <property type="molecule type" value="Genomic_DNA"/>
</dbReference>
<keyword evidence="3 6" id="KW-0560">Oxidoreductase</keyword>
<keyword evidence="6" id="KW-0285">Flavoprotein</keyword>